<evidence type="ECO:0000313" key="2">
    <source>
        <dbReference type="Proteomes" id="UP001415857"/>
    </source>
</evidence>
<evidence type="ECO:0000313" key="1">
    <source>
        <dbReference type="EMBL" id="KAK9287153.1"/>
    </source>
</evidence>
<dbReference type="AlphaFoldDB" id="A0AAP0X680"/>
<keyword evidence="2" id="KW-1185">Reference proteome</keyword>
<name>A0AAP0X680_LIQFO</name>
<accession>A0AAP0X680</accession>
<protein>
    <submittedName>
        <fullName evidence="1">Uncharacterized protein</fullName>
    </submittedName>
</protein>
<proteinExistence type="predicted"/>
<comment type="caution">
    <text evidence="1">The sequence shown here is derived from an EMBL/GenBank/DDBJ whole genome shotgun (WGS) entry which is preliminary data.</text>
</comment>
<dbReference type="EMBL" id="JBBPBK010000004">
    <property type="protein sequence ID" value="KAK9287153.1"/>
    <property type="molecule type" value="Genomic_DNA"/>
</dbReference>
<gene>
    <name evidence="1" type="ORF">L1049_015564</name>
</gene>
<reference evidence="1 2" key="1">
    <citation type="journal article" date="2024" name="Plant J.">
        <title>Genome sequences and population genomics reveal climatic adaptation and genomic divergence between two closely related sweetgum species.</title>
        <authorList>
            <person name="Xu W.Q."/>
            <person name="Ren C.Q."/>
            <person name="Zhang X.Y."/>
            <person name="Comes H.P."/>
            <person name="Liu X.H."/>
            <person name="Li Y.G."/>
            <person name="Kettle C.J."/>
            <person name="Jalonen R."/>
            <person name="Gaisberger H."/>
            <person name="Ma Y.Z."/>
            <person name="Qiu Y.X."/>
        </authorList>
    </citation>
    <scope>NUCLEOTIDE SEQUENCE [LARGE SCALE GENOMIC DNA]</scope>
    <source>
        <strain evidence="1">Hangzhou</strain>
    </source>
</reference>
<dbReference type="Proteomes" id="UP001415857">
    <property type="component" value="Unassembled WGS sequence"/>
</dbReference>
<sequence length="120" mass="13971">MNKLIAEILLSPPSYAHRRLKILTATRTSLSHKLHRRDLPLTVVHRRRFSSLSRCSPRQILAHREGDHGHSQQHRRICHHRQDAPDEAHRRGSFMSVTPPPKFQIWSDGRAWAGWAWIGP</sequence>
<organism evidence="1 2">
    <name type="scientific">Liquidambar formosana</name>
    <name type="common">Formosan gum</name>
    <dbReference type="NCBI Taxonomy" id="63359"/>
    <lineage>
        <taxon>Eukaryota</taxon>
        <taxon>Viridiplantae</taxon>
        <taxon>Streptophyta</taxon>
        <taxon>Embryophyta</taxon>
        <taxon>Tracheophyta</taxon>
        <taxon>Spermatophyta</taxon>
        <taxon>Magnoliopsida</taxon>
        <taxon>eudicotyledons</taxon>
        <taxon>Gunneridae</taxon>
        <taxon>Pentapetalae</taxon>
        <taxon>Saxifragales</taxon>
        <taxon>Altingiaceae</taxon>
        <taxon>Liquidambar</taxon>
    </lineage>
</organism>